<evidence type="ECO:0000256" key="1">
    <source>
        <dbReference type="SAM" id="Coils"/>
    </source>
</evidence>
<evidence type="ECO:0000313" key="2">
    <source>
        <dbReference type="EMBL" id="KAK1893202.1"/>
    </source>
</evidence>
<dbReference type="EMBL" id="JASDAP010000013">
    <property type="protein sequence ID" value="KAK1893202.1"/>
    <property type="molecule type" value="Genomic_DNA"/>
</dbReference>
<reference evidence="2" key="1">
    <citation type="submission" date="2023-04" db="EMBL/GenBank/DDBJ databases">
        <title>Chromosome-level genome of Chaenocephalus aceratus.</title>
        <authorList>
            <person name="Park H."/>
        </authorList>
    </citation>
    <scope>NUCLEOTIDE SEQUENCE</scope>
    <source>
        <strain evidence="2">DE</strain>
        <tissue evidence="2">Muscle</tissue>
    </source>
</reference>
<organism evidence="2 3">
    <name type="scientific">Dissostichus eleginoides</name>
    <name type="common">Patagonian toothfish</name>
    <name type="synonym">Dissostichus amissus</name>
    <dbReference type="NCBI Taxonomy" id="100907"/>
    <lineage>
        <taxon>Eukaryota</taxon>
        <taxon>Metazoa</taxon>
        <taxon>Chordata</taxon>
        <taxon>Craniata</taxon>
        <taxon>Vertebrata</taxon>
        <taxon>Euteleostomi</taxon>
        <taxon>Actinopterygii</taxon>
        <taxon>Neopterygii</taxon>
        <taxon>Teleostei</taxon>
        <taxon>Neoteleostei</taxon>
        <taxon>Acanthomorphata</taxon>
        <taxon>Eupercaria</taxon>
        <taxon>Perciformes</taxon>
        <taxon>Notothenioidei</taxon>
        <taxon>Nototheniidae</taxon>
        <taxon>Dissostichus</taxon>
    </lineage>
</organism>
<feature type="coiled-coil region" evidence="1">
    <location>
        <begin position="165"/>
        <end position="293"/>
    </location>
</feature>
<accession>A0AAD9BZD1</accession>
<protein>
    <submittedName>
        <fullName evidence="2">Laminin subunit alpha-2</fullName>
    </submittedName>
</protein>
<keyword evidence="3" id="KW-1185">Reference proteome</keyword>
<name>A0AAD9BZD1_DISEL</name>
<comment type="caution">
    <text evidence="2">The sequence shown here is derived from an EMBL/GenBank/DDBJ whole genome shotgun (WGS) entry which is preliminary data.</text>
</comment>
<feature type="coiled-coil region" evidence="1">
    <location>
        <begin position="37"/>
        <end position="108"/>
    </location>
</feature>
<dbReference type="Proteomes" id="UP001228049">
    <property type="component" value="Unassembled WGS sequence"/>
</dbReference>
<keyword evidence="1" id="KW-0175">Coiled coil</keyword>
<dbReference type="AlphaFoldDB" id="A0AAD9BZD1"/>
<proteinExistence type="predicted"/>
<evidence type="ECO:0000313" key="3">
    <source>
        <dbReference type="Proteomes" id="UP001228049"/>
    </source>
</evidence>
<sequence>METIEYDSKFQLQAKEDAVKYKQKLFAEELFSQSLQIQSLQSENKILKATIEEDKDVLKENLGYIEELLDEKKSWDKKDRDAEAEAKIKKLQQSIVTKDTQFEEHKKELIAKYESLIRRSSAEFEENERSLLATHERQISSILGEKNEKQDKILQEKLQECKADVLKETNKVIQKEKELVNLKDRMEAEIKTGIFHKRLDANVENLLVKKRQEDLVERLRNEVLRLRGLPDLTNDLAKSHKQCEDLKMIIKRKNTEILNLKKDEKALVDDLAKEKDRNLITNLKLEKEKEKSKSLDQKFRISETEHMKNKARLSQNLNENKVLKGRVADLHSKLRGCQPLLIKGRVKTQDMETYIMRCKEDIQAVADITDPKKLIIGVAHLKAQHVDGDDRVPMEENTRTGYRHMVDGLMHQVKGLARVHTADAKLVERTRDEVNCFNQRKINLCVEKTNIINETTHEVLALKAKLRLTEKNLEKATDTTPKRVDSWLDEKYLRKTRTVSEETMFSEETLGHFPRVKRINVSLEDNLQAHQPHEDENDLPIIFL</sequence>
<feature type="coiled-coil region" evidence="1">
    <location>
        <begin position="452"/>
        <end position="479"/>
    </location>
</feature>
<gene>
    <name evidence="2" type="ORF">KUDE01_008271</name>
</gene>